<dbReference type="CDD" id="cd06853">
    <property type="entry name" value="GT_WecA_like"/>
    <property type="match status" value="1"/>
</dbReference>
<dbReference type="GO" id="GO:0009103">
    <property type="term" value="P:lipopolysaccharide biosynthetic process"/>
    <property type="evidence" value="ECO:0007669"/>
    <property type="project" value="TreeGrafter"/>
</dbReference>
<evidence type="ECO:0000256" key="2">
    <source>
        <dbReference type="ARBA" id="ARBA00022475"/>
    </source>
</evidence>
<dbReference type="EC" id="2.7.8.-" evidence="9"/>
<reference evidence="9 10" key="1">
    <citation type="submission" date="2023-10" db="EMBL/GenBank/DDBJ databases">
        <title>Rubellicoccus peritrichatus gen. nov., sp. nov., isolated from an algae of coral reef tank.</title>
        <authorList>
            <person name="Luo J."/>
        </authorList>
    </citation>
    <scope>NUCLEOTIDE SEQUENCE [LARGE SCALE GENOMIC DNA]</scope>
    <source>
        <strain evidence="9 10">CR14</strain>
    </source>
</reference>
<evidence type="ECO:0000313" key="10">
    <source>
        <dbReference type="Proteomes" id="UP001304300"/>
    </source>
</evidence>
<feature type="transmembrane region" description="Helical" evidence="8">
    <location>
        <begin position="228"/>
        <end position="244"/>
    </location>
</feature>
<sequence>MDSNITVLAISMGALLCAMLVSLVAIIEAKKHATKLGLVDEPDHRKVHISPIPRVGGIGIITGFFAGILFLQIVNDVFPMSHSILNLPDRFLLTGAIVIAVTGLVDDFRGISFRQKLVVQCLVSVYIILAGYRLNLDFGIYPGYAKALSVPITFMWIIGVTNAVNLIDGLDGLAGGIFLISLLVISICSVIAGIAVPIVLIFCMVGAVLGFLFLNWHPAKTFMGDSGSLFLGYIIACYSLQTTIEPQGFFVFLVPVLAVGLPVLDTLLSMIRRLLRGRPMFYPDKDHIHHRIQRVFNYSQRQTVYSLYAINALLGCFAIALMLAGTIQGLFITLAASLFVILLLYRLRYISIEKLKHYIHRRRKPKRVYAAPMITFGK</sequence>
<feature type="binding site" evidence="7">
    <location>
        <position position="165"/>
    </location>
    <ligand>
        <name>Mg(2+)</name>
        <dbReference type="ChEBI" id="CHEBI:18420"/>
    </ligand>
</feature>
<evidence type="ECO:0000256" key="3">
    <source>
        <dbReference type="ARBA" id="ARBA00022679"/>
    </source>
</evidence>
<dbReference type="InterPro" id="IPR000715">
    <property type="entry name" value="Glycosyl_transferase_4"/>
</dbReference>
<dbReference type="GO" id="GO:0044038">
    <property type="term" value="P:cell wall macromolecule biosynthetic process"/>
    <property type="evidence" value="ECO:0007669"/>
    <property type="project" value="TreeGrafter"/>
</dbReference>
<proteinExistence type="predicted"/>
<evidence type="ECO:0000313" key="9">
    <source>
        <dbReference type="EMBL" id="WOO42347.1"/>
    </source>
</evidence>
<dbReference type="PROSITE" id="PS01348">
    <property type="entry name" value="MRAY_2"/>
    <property type="match status" value="1"/>
</dbReference>
<evidence type="ECO:0000256" key="1">
    <source>
        <dbReference type="ARBA" id="ARBA00004651"/>
    </source>
</evidence>
<organism evidence="9 10">
    <name type="scientific">Rubellicoccus peritrichatus</name>
    <dbReference type="NCBI Taxonomy" id="3080537"/>
    <lineage>
        <taxon>Bacteria</taxon>
        <taxon>Pseudomonadati</taxon>
        <taxon>Verrucomicrobiota</taxon>
        <taxon>Opitutia</taxon>
        <taxon>Puniceicoccales</taxon>
        <taxon>Cerasicoccaceae</taxon>
        <taxon>Rubellicoccus</taxon>
    </lineage>
</organism>
<evidence type="ECO:0000256" key="4">
    <source>
        <dbReference type="ARBA" id="ARBA00022692"/>
    </source>
</evidence>
<feature type="transmembrane region" description="Helical" evidence="8">
    <location>
        <begin position="198"/>
        <end position="216"/>
    </location>
</feature>
<dbReference type="GO" id="GO:0046872">
    <property type="term" value="F:metal ion binding"/>
    <property type="evidence" value="ECO:0007669"/>
    <property type="project" value="UniProtKB-KW"/>
</dbReference>
<dbReference type="Proteomes" id="UP001304300">
    <property type="component" value="Chromosome"/>
</dbReference>
<feature type="transmembrane region" description="Helical" evidence="8">
    <location>
        <begin position="6"/>
        <end position="27"/>
    </location>
</feature>
<dbReference type="GO" id="GO:0016780">
    <property type="term" value="F:phosphotransferase activity, for other substituted phosphate groups"/>
    <property type="evidence" value="ECO:0007669"/>
    <property type="project" value="InterPro"/>
</dbReference>
<dbReference type="Pfam" id="PF00953">
    <property type="entry name" value="Glycos_transf_4"/>
    <property type="match status" value="1"/>
</dbReference>
<comment type="subcellular location">
    <subcellularLocation>
        <location evidence="1">Cell membrane</location>
        <topology evidence="1">Multi-pass membrane protein</topology>
    </subcellularLocation>
</comment>
<evidence type="ECO:0000256" key="5">
    <source>
        <dbReference type="ARBA" id="ARBA00022989"/>
    </source>
</evidence>
<evidence type="ECO:0000256" key="6">
    <source>
        <dbReference type="ARBA" id="ARBA00023136"/>
    </source>
</evidence>
<dbReference type="InterPro" id="IPR018480">
    <property type="entry name" value="PNAcMuramoyl-5peptid_Trfase_CS"/>
</dbReference>
<feature type="transmembrane region" description="Helical" evidence="8">
    <location>
        <begin position="87"/>
        <end position="105"/>
    </location>
</feature>
<keyword evidence="7" id="KW-0479">Metal-binding</keyword>
<feature type="binding site" evidence="7">
    <location>
        <position position="225"/>
    </location>
    <ligand>
        <name>Mg(2+)</name>
        <dbReference type="ChEBI" id="CHEBI:18420"/>
    </ligand>
</feature>
<protein>
    <submittedName>
        <fullName evidence="9">MraY family glycosyltransferase</fullName>
        <ecNumber evidence="9">2.7.8.-</ecNumber>
    </submittedName>
</protein>
<keyword evidence="3 9" id="KW-0808">Transferase</keyword>
<feature type="transmembrane region" description="Helical" evidence="8">
    <location>
        <begin position="173"/>
        <end position="192"/>
    </location>
</feature>
<accession>A0AAQ3QWW7</accession>
<evidence type="ECO:0000256" key="7">
    <source>
        <dbReference type="PIRSR" id="PIRSR600715-1"/>
    </source>
</evidence>
<dbReference type="PANTHER" id="PTHR22926">
    <property type="entry name" value="PHOSPHO-N-ACETYLMURAMOYL-PENTAPEPTIDE-TRANSFERASE"/>
    <property type="match status" value="1"/>
</dbReference>
<keyword evidence="4 8" id="KW-0812">Transmembrane</keyword>
<dbReference type="RefSeq" id="WP_317834866.1">
    <property type="nucleotide sequence ID" value="NZ_CP136920.1"/>
</dbReference>
<dbReference type="GO" id="GO:0071555">
    <property type="term" value="P:cell wall organization"/>
    <property type="evidence" value="ECO:0007669"/>
    <property type="project" value="TreeGrafter"/>
</dbReference>
<keyword evidence="7" id="KW-0460">Magnesium</keyword>
<comment type="cofactor">
    <cofactor evidence="7">
        <name>Mg(2+)</name>
        <dbReference type="ChEBI" id="CHEBI:18420"/>
    </cofactor>
</comment>
<dbReference type="EMBL" id="CP136920">
    <property type="protein sequence ID" value="WOO42347.1"/>
    <property type="molecule type" value="Genomic_DNA"/>
</dbReference>
<keyword evidence="2" id="KW-1003">Cell membrane</keyword>
<keyword evidence="5 8" id="KW-1133">Transmembrane helix</keyword>
<keyword evidence="10" id="KW-1185">Reference proteome</keyword>
<dbReference type="KEGG" id="puo:RZN69_04540"/>
<feature type="transmembrane region" description="Helical" evidence="8">
    <location>
        <begin position="330"/>
        <end position="347"/>
    </location>
</feature>
<feature type="transmembrane region" description="Helical" evidence="8">
    <location>
        <begin position="55"/>
        <end position="75"/>
    </location>
</feature>
<evidence type="ECO:0000256" key="8">
    <source>
        <dbReference type="SAM" id="Phobius"/>
    </source>
</evidence>
<feature type="transmembrane region" description="Helical" evidence="8">
    <location>
        <begin position="147"/>
        <end position="166"/>
    </location>
</feature>
<feature type="transmembrane region" description="Helical" evidence="8">
    <location>
        <begin position="304"/>
        <end position="324"/>
    </location>
</feature>
<dbReference type="AlphaFoldDB" id="A0AAQ3QWW7"/>
<feature type="transmembrane region" description="Helical" evidence="8">
    <location>
        <begin position="250"/>
        <end position="271"/>
    </location>
</feature>
<keyword evidence="6 8" id="KW-0472">Membrane</keyword>
<dbReference type="GO" id="GO:0005886">
    <property type="term" value="C:plasma membrane"/>
    <property type="evidence" value="ECO:0007669"/>
    <property type="project" value="UniProtKB-SubCell"/>
</dbReference>
<feature type="transmembrane region" description="Helical" evidence="8">
    <location>
        <begin position="117"/>
        <end position="135"/>
    </location>
</feature>
<name>A0AAQ3QWW7_9BACT</name>
<gene>
    <name evidence="9" type="ORF">RZN69_04540</name>
</gene>
<dbReference type="PANTHER" id="PTHR22926:SF3">
    <property type="entry name" value="UNDECAPRENYL-PHOSPHATE ALPHA-N-ACETYLGLUCOSAMINYL 1-PHOSPHATE TRANSFERASE"/>
    <property type="match status" value="1"/>
</dbReference>